<dbReference type="AlphaFoldDB" id="A0A2T0T7T6"/>
<dbReference type="Pfam" id="PF13191">
    <property type="entry name" value="AAA_16"/>
    <property type="match status" value="1"/>
</dbReference>
<name>A0A2T0T7T6_9PSEU</name>
<reference evidence="2 3" key="1">
    <citation type="submission" date="2018-03" db="EMBL/GenBank/DDBJ databases">
        <title>Genomic Encyclopedia of Archaeal and Bacterial Type Strains, Phase II (KMG-II): from individual species to whole genera.</title>
        <authorList>
            <person name="Goeker M."/>
        </authorList>
    </citation>
    <scope>NUCLEOTIDE SEQUENCE [LARGE SCALE GENOMIC DNA]</scope>
    <source>
        <strain evidence="2 3">DSM 44720</strain>
    </source>
</reference>
<feature type="domain" description="Orc1-like AAA ATPase" evidence="1">
    <location>
        <begin position="53"/>
        <end position="172"/>
    </location>
</feature>
<gene>
    <name evidence="2" type="ORF">CLV43_105481</name>
</gene>
<dbReference type="Proteomes" id="UP000239494">
    <property type="component" value="Unassembled WGS sequence"/>
</dbReference>
<evidence type="ECO:0000259" key="1">
    <source>
        <dbReference type="Pfam" id="PF13191"/>
    </source>
</evidence>
<dbReference type="EMBL" id="PVTF01000005">
    <property type="protein sequence ID" value="PRY41722.1"/>
    <property type="molecule type" value="Genomic_DNA"/>
</dbReference>
<dbReference type="OrthoDB" id="3369601at2"/>
<evidence type="ECO:0000313" key="3">
    <source>
        <dbReference type="Proteomes" id="UP000239494"/>
    </source>
</evidence>
<dbReference type="SUPFAM" id="SSF52540">
    <property type="entry name" value="P-loop containing nucleoside triphosphate hydrolases"/>
    <property type="match status" value="1"/>
</dbReference>
<dbReference type="RefSeq" id="WP_106188707.1">
    <property type="nucleotide sequence ID" value="NZ_PVTF01000005.1"/>
</dbReference>
<keyword evidence="3" id="KW-1185">Reference proteome</keyword>
<dbReference type="PANTHER" id="PTHR10039">
    <property type="entry name" value="AMELOGENIN"/>
    <property type="match status" value="1"/>
</dbReference>
<dbReference type="InterPro" id="IPR041664">
    <property type="entry name" value="AAA_16"/>
</dbReference>
<dbReference type="PANTHER" id="PTHR10039:SF5">
    <property type="entry name" value="NACHT DOMAIN-CONTAINING PROTEIN"/>
    <property type="match status" value="1"/>
</dbReference>
<dbReference type="Gene3D" id="3.40.50.300">
    <property type="entry name" value="P-loop containing nucleotide triphosphate hydrolases"/>
    <property type="match status" value="1"/>
</dbReference>
<proteinExistence type="predicted"/>
<organism evidence="2 3">
    <name type="scientific">Umezawaea tangerina</name>
    <dbReference type="NCBI Taxonomy" id="84725"/>
    <lineage>
        <taxon>Bacteria</taxon>
        <taxon>Bacillati</taxon>
        <taxon>Actinomycetota</taxon>
        <taxon>Actinomycetes</taxon>
        <taxon>Pseudonocardiales</taxon>
        <taxon>Pseudonocardiaceae</taxon>
        <taxon>Umezawaea</taxon>
    </lineage>
</organism>
<sequence length="416" mass="46322">MDEAGAPGRRVVNVAQDVTGAVIQADSIGTVNAGAAPPRARTFDDLVADRVAEFVGRRFLLDELRDFLRDHRGGYFLVRGEPGIGKTSLSAWVANQYDAPRHFVQAGTHYSTPRHFIDNIGTQLIGRHRLALPPPGPGDHHGGYLEDLFHAVARTADKPVLLVVDALDEVDQPAGRATTLYLPDRLPDGVFALLTSRPRETGHDLALPSGVHQRLLAHDDPLNAADLAEYVTRYFAAHSTAIDLAVSRHRTTRAELATAVVEKSCGNFMYAHHVVRDIAAGRLQDWTPATLPTGLAGYYRAHWARMRRTSPEWTDVLLPVLVRLVVHDHPVTAGNLCDPPTSGTLTPTRVWAALDKWREFLHEAREHGKRTYQLYHRSFREFLLEQPEVEVAREEQRERVVLSALDGALDRARRRP</sequence>
<comment type="caution">
    <text evidence="2">The sequence shown here is derived from an EMBL/GenBank/DDBJ whole genome shotgun (WGS) entry which is preliminary data.</text>
</comment>
<protein>
    <submittedName>
        <fullName evidence="2">NACHT domain-containing protein</fullName>
    </submittedName>
</protein>
<dbReference type="InterPro" id="IPR027417">
    <property type="entry name" value="P-loop_NTPase"/>
</dbReference>
<evidence type="ECO:0000313" key="2">
    <source>
        <dbReference type="EMBL" id="PRY41722.1"/>
    </source>
</evidence>
<accession>A0A2T0T7T6</accession>